<protein>
    <submittedName>
        <fullName evidence="1">Uncharacterized protein</fullName>
    </submittedName>
</protein>
<dbReference type="AlphaFoldDB" id="A0A8S9PB67"/>
<reference evidence="1" key="1">
    <citation type="submission" date="2019-12" db="EMBL/GenBank/DDBJ databases">
        <title>Genome sequencing and annotation of Brassica cretica.</title>
        <authorList>
            <person name="Studholme D.J."/>
            <person name="Sarris P."/>
        </authorList>
    </citation>
    <scope>NUCLEOTIDE SEQUENCE</scope>
    <source>
        <strain evidence="1">PFS-109/04</strain>
        <tissue evidence="1">Leaf</tissue>
    </source>
</reference>
<dbReference type="EMBL" id="QGKX02001521">
    <property type="protein sequence ID" value="KAF3514288.1"/>
    <property type="molecule type" value="Genomic_DNA"/>
</dbReference>
<gene>
    <name evidence="1" type="ORF">F2Q69_00002190</name>
</gene>
<proteinExistence type="predicted"/>
<evidence type="ECO:0000313" key="1">
    <source>
        <dbReference type="EMBL" id="KAF3514288.1"/>
    </source>
</evidence>
<name>A0A8S9PB67_BRACR</name>
<comment type="caution">
    <text evidence="1">The sequence shown here is derived from an EMBL/GenBank/DDBJ whole genome shotgun (WGS) entry which is preliminary data.</text>
</comment>
<evidence type="ECO:0000313" key="2">
    <source>
        <dbReference type="Proteomes" id="UP000712600"/>
    </source>
</evidence>
<dbReference type="Proteomes" id="UP000712600">
    <property type="component" value="Unassembled WGS sequence"/>
</dbReference>
<accession>A0A8S9PB67</accession>
<organism evidence="1 2">
    <name type="scientific">Brassica cretica</name>
    <name type="common">Mustard</name>
    <dbReference type="NCBI Taxonomy" id="69181"/>
    <lineage>
        <taxon>Eukaryota</taxon>
        <taxon>Viridiplantae</taxon>
        <taxon>Streptophyta</taxon>
        <taxon>Embryophyta</taxon>
        <taxon>Tracheophyta</taxon>
        <taxon>Spermatophyta</taxon>
        <taxon>Magnoliopsida</taxon>
        <taxon>eudicotyledons</taxon>
        <taxon>Gunneridae</taxon>
        <taxon>Pentapetalae</taxon>
        <taxon>rosids</taxon>
        <taxon>malvids</taxon>
        <taxon>Brassicales</taxon>
        <taxon>Brassicaceae</taxon>
        <taxon>Brassiceae</taxon>
        <taxon>Brassica</taxon>
    </lineage>
</organism>
<sequence length="156" mass="16642">MIVGFGVRPVRERACRRRSPSFFSINYPAFVSSPSPPASVLSKLWPTTTCGVSDLGVKTRLLGCYGAVKTLVVWVPIQGGGGSHSSVADGSCLREVEVSSVSPSSILVSEGVGALTLSDEISKSDEALRRVDKAGRTEMVPAEVLRVLSFDEMKLR</sequence>